<sequence length="26" mass="2971">MTIAITDVVLRDAHQSLFATRLRLDD</sequence>
<dbReference type="AlphaFoldDB" id="A0A6Y1AZY2"/>
<organism evidence="1">
    <name type="scientific">Salmonella enterica</name>
    <name type="common">Salmonella choleraesuis</name>
    <dbReference type="NCBI Taxonomy" id="28901"/>
    <lineage>
        <taxon>Bacteria</taxon>
        <taxon>Pseudomonadati</taxon>
        <taxon>Pseudomonadota</taxon>
        <taxon>Gammaproteobacteria</taxon>
        <taxon>Enterobacterales</taxon>
        <taxon>Enterobacteriaceae</taxon>
        <taxon>Salmonella</taxon>
    </lineage>
</organism>
<proteinExistence type="predicted"/>
<dbReference type="EMBL" id="DAAMPW010000145">
    <property type="protein sequence ID" value="HAC7683621.1"/>
    <property type="molecule type" value="Genomic_DNA"/>
</dbReference>
<comment type="caution">
    <text evidence="1">The sequence shown here is derived from an EMBL/GenBank/DDBJ whole genome shotgun (WGS) entry which is preliminary data.</text>
</comment>
<dbReference type="EMBL" id="DAAGMB010000008">
    <property type="protein sequence ID" value="HAB3628628.1"/>
    <property type="molecule type" value="Genomic_DNA"/>
</dbReference>
<dbReference type="EMBL" id="DAAGMB010000003">
    <property type="protein sequence ID" value="HAB3626583.1"/>
    <property type="molecule type" value="Genomic_DNA"/>
</dbReference>
<accession>A0A6Y1AZY2</accession>
<protein>
    <submittedName>
        <fullName evidence="1">Oxaloacetate decarboxylase</fullName>
    </submittedName>
</protein>
<reference evidence="1" key="1">
    <citation type="journal article" date="2018" name="Genome Biol.">
        <title>SKESA: strategic k-mer extension for scrupulous assemblies.</title>
        <authorList>
            <person name="Souvorov A."/>
            <person name="Agarwala R."/>
            <person name="Lipman D.J."/>
        </authorList>
    </citation>
    <scope>NUCLEOTIDE SEQUENCE</scope>
    <source>
        <strain evidence="1">1906H39994</strain>
        <strain evidence="3">72-13</strain>
    </source>
</reference>
<reference evidence="1" key="2">
    <citation type="submission" date="2019-07" db="EMBL/GenBank/DDBJ databases">
        <authorList>
            <consortium name="NCBI Pathogen Detection Project"/>
        </authorList>
    </citation>
    <scope>NUCLEOTIDE SEQUENCE</scope>
    <source>
        <strain evidence="1">1906H39994</strain>
        <strain evidence="3">72-13</strain>
    </source>
</reference>
<feature type="non-terminal residue" evidence="1">
    <location>
        <position position="26"/>
    </location>
</feature>
<dbReference type="InterPro" id="IPR013785">
    <property type="entry name" value="Aldolase_TIM"/>
</dbReference>
<name>A0A6Y1AZY2_SALER</name>
<evidence type="ECO:0000313" key="2">
    <source>
        <dbReference type="EMBL" id="HAB3628628.1"/>
    </source>
</evidence>
<gene>
    <name evidence="3" type="ORF">G0E35_23130</name>
    <name evidence="1" type="ORF">GJE42_08280</name>
    <name evidence="2" type="ORF">GJE42_18845</name>
</gene>
<dbReference type="Gene3D" id="3.20.20.70">
    <property type="entry name" value="Aldolase class I"/>
    <property type="match status" value="1"/>
</dbReference>
<evidence type="ECO:0000313" key="1">
    <source>
        <dbReference type="EMBL" id="HAB3626583.1"/>
    </source>
</evidence>
<evidence type="ECO:0000313" key="3">
    <source>
        <dbReference type="EMBL" id="HAC7683621.1"/>
    </source>
</evidence>